<name>A0A090MUI5_AFIFE</name>
<dbReference type="AlphaFoldDB" id="A0A090MUI5"/>
<dbReference type="GO" id="GO:0005829">
    <property type="term" value="C:cytosol"/>
    <property type="evidence" value="ECO:0007669"/>
    <property type="project" value="TreeGrafter"/>
</dbReference>
<evidence type="ECO:0000256" key="1">
    <source>
        <dbReference type="ARBA" id="ARBA00009600"/>
    </source>
</evidence>
<dbReference type="PANTHER" id="PTHR30327:SF1">
    <property type="entry name" value="UPF0301 PROTEIN YQGE"/>
    <property type="match status" value="1"/>
</dbReference>
<reference evidence="4 5" key="1">
    <citation type="journal article" date="2014" name="Genome Announc.">
        <title>Genome Sequence of Afipia felis Strain 76713, Isolated in Hospital Water Using an Amoeba Co-Culture Procedure.</title>
        <authorList>
            <person name="Benamar S."/>
            <person name="La Scola B."/>
            <person name="Croce O."/>
        </authorList>
    </citation>
    <scope>NUCLEOTIDE SEQUENCE [LARGE SCALE GENOMIC DNA]</scope>
    <source>
        <strain evidence="4 5">76713</strain>
    </source>
</reference>
<dbReference type="STRING" id="1035.BN961_02855"/>
<accession>A0A090MUI5</accession>
<evidence type="ECO:0000313" key="5">
    <source>
        <dbReference type="Proteomes" id="UP000035762"/>
    </source>
</evidence>
<dbReference type="OrthoDB" id="9807486at2"/>
<dbReference type="HAMAP" id="MF_00758">
    <property type="entry name" value="UPF0301"/>
    <property type="match status" value="1"/>
</dbReference>
<feature type="region of interest" description="Disordered" evidence="3">
    <location>
        <begin position="1"/>
        <end position="23"/>
    </location>
</feature>
<evidence type="ECO:0000256" key="3">
    <source>
        <dbReference type="SAM" id="MobiDB-lite"/>
    </source>
</evidence>
<dbReference type="Proteomes" id="UP000035762">
    <property type="component" value="Unassembled WGS sequence"/>
</dbReference>
<proteinExistence type="inferred from homology"/>
<comment type="similarity">
    <text evidence="1 2">Belongs to the UPF0301 (AlgH) family.</text>
</comment>
<dbReference type="InterPro" id="IPR003774">
    <property type="entry name" value="AlgH-like"/>
</dbReference>
<evidence type="ECO:0000256" key="2">
    <source>
        <dbReference type="HAMAP-Rule" id="MF_00758"/>
    </source>
</evidence>
<dbReference type="SUPFAM" id="SSF143456">
    <property type="entry name" value="VC0467-like"/>
    <property type="match status" value="1"/>
</dbReference>
<sequence length="217" mass="23197">MDEKRTSEAQPAGSDEPAGKAVSTETTYLDGQLLIAMPIMEDERFARSVIYVCAHSADGAMGIIVNRPAGSIDFPQLLRQLDIVDDAAPIELSDDGETVKILRGGPVETSRGFVLHSSDYSIQDATLPIDGGICLTATLDILKAIAQGTGPRQAILALGYAGWAPGQLESEIQHNGWLHCPADPDLIFGRDMDDKYERALHKIGIDLAMLSNSAGHA</sequence>
<organism evidence="4 5">
    <name type="scientific">Afipia felis</name>
    <name type="common">Cat scratch disease bacillus</name>
    <dbReference type="NCBI Taxonomy" id="1035"/>
    <lineage>
        <taxon>Bacteria</taxon>
        <taxon>Pseudomonadati</taxon>
        <taxon>Pseudomonadota</taxon>
        <taxon>Alphaproteobacteria</taxon>
        <taxon>Hyphomicrobiales</taxon>
        <taxon>Nitrobacteraceae</taxon>
        <taxon>Afipia</taxon>
    </lineage>
</organism>
<dbReference type="EMBL" id="CCAZ020000002">
    <property type="protein sequence ID" value="CEG09429.1"/>
    <property type="molecule type" value="Genomic_DNA"/>
</dbReference>
<comment type="caution">
    <text evidence="4">The sequence shown here is derived from an EMBL/GenBank/DDBJ whole genome shotgun (WGS) entry which is preliminary data.</text>
</comment>
<evidence type="ECO:0000313" key="4">
    <source>
        <dbReference type="EMBL" id="CEG09429.1"/>
    </source>
</evidence>
<keyword evidence="5" id="KW-1185">Reference proteome</keyword>
<dbReference type="Pfam" id="PF02622">
    <property type="entry name" value="DUF179"/>
    <property type="match status" value="1"/>
</dbReference>
<dbReference type="PANTHER" id="PTHR30327">
    <property type="entry name" value="UNCHARACTERIZED PROTEIN YQGE"/>
    <property type="match status" value="1"/>
</dbReference>
<dbReference type="RefSeq" id="WP_009339806.1">
    <property type="nucleotide sequence ID" value="NZ_CCAZ020000002.1"/>
</dbReference>
<protein>
    <recommendedName>
        <fullName evidence="2">UPF0301 protein BN961_02855</fullName>
    </recommendedName>
</protein>
<dbReference type="NCBIfam" id="NF001268">
    <property type="entry name" value="PRK00228.1-4"/>
    <property type="match status" value="1"/>
</dbReference>
<gene>
    <name evidence="4" type="ORF">BN961_02855</name>
</gene>
<dbReference type="Gene3D" id="3.40.1740.10">
    <property type="entry name" value="VC0467-like"/>
    <property type="match status" value="1"/>
</dbReference>